<dbReference type="InterPro" id="IPR044580">
    <property type="entry name" value="MTAN"/>
</dbReference>
<dbReference type="RefSeq" id="XP_022747987.1">
    <property type="nucleotide sequence ID" value="XM_022892252.1"/>
</dbReference>
<dbReference type="KEGG" id="dzi:111297586"/>
<dbReference type="InterPro" id="IPR035994">
    <property type="entry name" value="Nucleoside_phosphorylase_sf"/>
</dbReference>
<dbReference type="PANTHER" id="PTHR46994">
    <property type="entry name" value="5'-METHYLTHIOADENOSINE/S-ADENOSYLHOMOCYSTEINE NUCLEOSIDASE 1"/>
    <property type="match status" value="1"/>
</dbReference>
<dbReference type="Proteomes" id="UP000515121">
    <property type="component" value="Unplaced"/>
</dbReference>
<dbReference type="AlphaFoldDB" id="A0A6P5Z612"/>
<proteinExistence type="predicted"/>
<dbReference type="InterPro" id="IPR000845">
    <property type="entry name" value="Nucleoside_phosphorylase_d"/>
</dbReference>
<evidence type="ECO:0000313" key="3">
    <source>
        <dbReference type="RefSeq" id="XP_022747987.1"/>
    </source>
</evidence>
<dbReference type="Gene3D" id="3.40.50.1580">
    <property type="entry name" value="Nucleoside phosphorylase domain"/>
    <property type="match status" value="1"/>
</dbReference>
<dbReference type="GO" id="GO:0019509">
    <property type="term" value="P:L-methionine salvage from methylthioadenosine"/>
    <property type="evidence" value="ECO:0007669"/>
    <property type="project" value="InterPro"/>
</dbReference>
<accession>A0A6P5Z612</accession>
<evidence type="ECO:0000259" key="1">
    <source>
        <dbReference type="Pfam" id="PF01048"/>
    </source>
</evidence>
<gene>
    <name evidence="3" type="primary">LOC111297586</name>
</gene>
<organism evidence="2 3">
    <name type="scientific">Durio zibethinus</name>
    <name type="common">Durian</name>
    <dbReference type="NCBI Taxonomy" id="66656"/>
    <lineage>
        <taxon>Eukaryota</taxon>
        <taxon>Viridiplantae</taxon>
        <taxon>Streptophyta</taxon>
        <taxon>Embryophyta</taxon>
        <taxon>Tracheophyta</taxon>
        <taxon>Spermatophyta</taxon>
        <taxon>Magnoliopsida</taxon>
        <taxon>eudicotyledons</taxon>
        <taxon>Gunneridae</taxon>
        <taxon>Pentapetalae</taxon>
        <taxon>rosids</taxon>
        <taxon>malvids</taxon>
        <taxon>Malvales</taxon>
        <taxon>Malvaceae</taxon>
        <taxon>Helicteroideae</taxon>
        <taxon>Durio</taxon>
    </lineage>
</organism>
<feature type="domain" description="Nucleoside phosphorylase" evidence="1">
    <location>
        <begin position="27"/>
        <end position="254"/>
    </location>
</feature>
<name>A0A6P5Z612_DURZI</name>
<sequence length="265" mass="28308">MASHGKESDTAVEAMVAQVEKHPISSILIIIAMQTEALPVVNKFQLTENPHSSFPKGVPWVHYHGTYKDIKINLVWPGKDLTFGVDSVGTISASLVTYGSIQALEPDLIINAGTAGGFKAKGAGIGDVFLVSHLAFHDRRIPIPFFDLYGVGLRQAFSMPNLLKELNLKTGRLSTGDSLDMSPQDEASITANDATVKDMEGAAVAYVADLLKVPAIFVKAVTDLVDGEKPTAEEFLQNLAAVTAALDQAVTQVVDFISGKCLSEL</sequence>
<dbReference type="OrthoDB" id="1153057at2759"/>
<dbReference type="Pfam" id="PF01048">
    <property type="entry name" value="PNP_UDP_1"/>
    <property type="match status" value="1"/>
</dbReference>
<dbReference type="GO" id="GO:0008930">
    <property type="term" value="F:methylthioadenosine nucleosidase activity"/>
    <property type="evidence" value="ECO:0007669"/>
    <property type="project" value="InterPro"/>
</dbReference>
<dbReference type="PANTHER" id="PTHR46994:SF1">
    <property type="entry name" value="5'-METHYLTHIOADENOSINE NUCLEOSIDASE"/>
    <property type="match status" value="1"/>
</dbReference>
<protein>
    <submittedName>
        <fullName evidence="3">5'-methylthioadenosine/S-adenosylhomocysteine nucleosidase 2-like isoform X1</fullName>
    </submittedName>
</protein>
<dbReference type="SUPFAM" id="SSF53167">
    <property type="entry name" value="Purine and uridine phosphorylases"/>
    <property type="match status" value="1"/>
</dbReference>
<reference evidence="3" key="1">
    <citation type="submission" date="2025-08" db="UniProtKB">
        <authorList>
            <consortium name="RefSeq"/>
        </authorList>
    </citation>
    <scope>IDENTIFICATION</scope>
    <source>
        <tissue evidence="3">Fruit stalk</tissue>
    </source>
</reference>
<dbReference type="CDD" id="cd09008">
    <property type="entry name" value="MTAN"/>
    <property type="match status" value="1"/>
</dbReference>
<dbReference type="GeneID" id="111297586"/>
<dbReference type="GO" id="GO:0009116">
    <property type="term" value="P:nucleoside metabolic process"/>
    <property type="evidence" value="ECO:0007669"/>
    <property type="project" value="InterPro"/>
</dbReference>
<keyword evidence="2" id="KW-1185">Reference proteome</keyword>
<evidence type="ECO:0000313" key="2">
    <source>
        <dbReference type="Proteomes" id="UP000515121"/>
    </source>
</evidence>